<keyword evidence="2" id="KW-1133">Transmembrane helix</keyword>
<evidence type="ECO:0000256" key="1">
    <source>
        <dbReference type="SAM" id="MobiDB-lite"/>
    </source>
</evidence>
<dbReference type="InterPro" id="IPR045338">
    <property type="entry name" value="DUF6535"/>
</dbReference>
<feature type="compositionally biased region" description="Basic and acidic residues" evidence="1">
    <location>
        <begin position="61"/>
        <end position="73"/>
    </location>
</feature>
<protein>
    <recommendedName>
        <fullName evidence="3">DUF6535 domain-containing protein</fullName>
    </recommendedName>
</protein>
<gene>
    <name evidence="4" type="ORF">AMATHDRAFT_88670</name>
</gene>
<organism evidence="4 5">
    <name type="scientific">Amanita thiersii Skay4041</name>
    <dbReference type="NCBI Taxonomy" id="703135"/>
    <lineage>
        <taxon>Eukaryota</taxon>
        <taxon>Fungi</taxon>
        <taxon>Dikarya</taxon>
        <taxon>Basidiomycota</taxon>
        <taxon>Agaricomycotina</taxon>
        <taxon>Agaricomycetes</taxon>
        <taxon>Agaricomycetidae</taxon>
        <taxon>Agaricales</taxon>
        <taxon>Pluteineae</taxon>
        <taxon>Amanitaceae</taxon>
        <taxon>Amanita</taxon>
    </lineage>
</organism>
<sequence length="678" mass="77177">MKNTILPSNAEHGTDSDSNRGQSKQEVKETPIFVFSNPSRASLAVPSIQRNAPSVTEQNPEPEKPGVPKPKGGDHWNHCYELLQDHDKGMCDTWKSEIDNLLLFSGLFSGVITTFVSQSFTWLKPDISNESLVLLERISRQLNNEILPPLRMTTHSDASPHIVNINILWFLSLTLSLATAFGGIICMQWIQHYQGRVDVDNYKDAISLRQIRYDGLIWWRVPDLFSTLQFMLQASILLFSGGILELLWVSDTRIAITITVAVSCIFGVIVAGSAIPIGQLLFRVKALSRIPQCPYKSPASWVYSHVLVRILYWASKAIKRIMAGGQALLPVVYAKDIKVTAQRSSTIPVLHKNDFQSRMRMITKQRTWADHDFNWLQLRKFESNGDPREPATRASDDLINALCWIENSSAQNVDAVYALYHCFTDLHSHTIDRVISKLEMYTSNKRNNRIKETDPRPENQKDALLVIYLQRHLHVHRSLALPAAQGYSRVLKQASDSEMLERLEFPSYLVNLVLSGAEFPCDAAINVITAAGTSLGKGTIPRLHFEQLILFAAVSLKVSMEPNLQQQLQQVIQDMFDQCDKWIFRQEDIRNEKLNIRDRKDACFEALLKLYHFIEDDSQYITPILHALPGDDDPDDPTILFLLQCIKPIVVKLEPYITDRRVHNTSWGDLVARVRHIY</sequence>
<evidence type="ECO:0000259" key="3">
    <source>
        <dbReference type="Pfam" id="PF20153"/>
    </source>
</evidence>
<feature type="compositionally biased region" description="Polar residues" evidence="1">
    <location>
        <begin position="48"/>
        <end position="59"/>
    </location>
</feature>
<feature type="domain" description="DUF6535" evidence="3">
    <location>
        <begin position="76"/>
        <end position="248"/>
    </location>
</feature>
<keyword evidence="2" id="KW-0812">Transmembrane</keyword>
<accession>A0A2A9NDH1</accession>
<dbReference type="AlphaFoldDB" id="A0A2A9NDH1"/>
<proteinExistence type="predicted"/>
<keyword evidence="2" id="KW-0472">Membrane</keyword>
<keyword evidence="5" id="KW-1185">Reference proteome</keyword>
<reference evidence="4 5" key="1">
    <citation type="submission" date="2014-02" db="EMBL/GenBank/DDBJ databases">
        <title>Transposable element dynamics among asymbiotic and ectomycorrhizal Amanita fungi.</title>
        <authorList>
            <consortium name="DOE Joint Genome Institute"/>
            <person name="Hess J."/>
            <person name="Skrede I."/>
            <person name="Wolfe B."/>
            <person name="LaButti K."/>
            <person name="Ohm R.A."/>
            <person name="Grigoriev I.V."/>
            <person name="Pringle A."/>
        </authorList>
    </citation>
    <scope>NUCLEOTIDE SEQUENCE [LARGE SCALE GENOMIC DNA]</scope>
    <source>
        <strain evidence="4 5">SKay4041</strain>
    </source>
</reference>
<dbReference type="EMBL" id="KZ302296">
    <property type="protein sequence ID" value="PFH45762.1"/>
    <property type="molecule type" value="Genomic_DNA"/>
</dbReference>
<feature type="transmembrane region" description="Helical" evidence="2">
    <location>
        <begin position="230"/>
        <end position="248"/>
    </location>
</feature>
<feature type="region of interest" description="Disordered" evidence="1">
    <location>
        <begin position="1"/>
        <end position="73"/>
    </location>
</feature>
<name>A0A2A9NDH1_9AGAR</name>
<dbReference type="OrthoDB" id="3235960at2759"/>
<dbReference type="Proteomes" id="UP000242287">
    <property type="component" value="Unassembled WGS sequence"/>
</dbReference>
<feature type="transmembrane region" description="Helical" evidence="2">
    <location>
        <begin position="167"/>
        <end position="186"/>
    </location>
</feature>
<dbReference type="Pfam" id="PF20153">
    <property type="entry name" value="DUF6535"/>
    <property type="match status" value="1"/>
</dbReference>
<evidence type="ECO:0000313" key="5">
    <source>
        <dbReference type="Proteomes" id="UP000242287"/>
    </source>
</evidence>
<evidence type="ECO:0000313" key="4">
    <source>
        <dbReference type="EMBL" id="PFH45762.1"/>
    </source>
</evidence>
<evidence type="ECO:0000256" key="2">
    <source>
        <dbReference type="SAM" id="Phobius"/>
    </source>
</evidence>
<dbReference type="STRING" id="703135.A0A2A9NDH1"/>
<feature type="transmembrane region" description="Helical" evidence="2">
    <location>
        <begin position="254"/>
        <end position="282"/>
    </location>
</feature>
<feature type="compositionally biased region" description="Basic and acidic residues" evidence="1">
    <location>
        <begin position="12"/>
        <end position="29"/>
    </location>
</feature>